<accession>A0A098RZL5</accession>
<dbReference type="Proteomes" id="UP000029736">
    <property type="component" value="Unassembled WGS sequence"/>
</dbReference>
<gene>
    <name evidence="1" type="ORF">IX84_30270</name>
</gene>
<evidence type="ECO:0000313" key="2">
    <source>
        <dbReference type="Proteomes" id="UP000029736"/>
    </source>
</evidence>
<keyword evidence="2" id="KW-1185">Reference proteome</keyword>
<name>A0A098RZL5_9BACT</name>
<proteinExistence type="predicted"/>
<dbReference type="PROSITE" id="PS51257">
    <property type="entry name" value="PROKAR_LIPOPROTEIN"/>
    <property type="match status" value="1"/>
</dbReference>
<comment type="caution">
    <text evidence="1">The sequence shown here is derived from an EMBL/GenBank/DDBJ whole genome shotgun (WGS) entry which is preliminary data.</text>
</comment>
<protein>
    <recommendedName>
        <fullName evidence="3">Lipoprotein</fullName>
    </recommendedName>
</protein>
<dbReference type="EMBL" id="JPOS01000097">
    <property type="protein sequence ID" value="KGE85013.1"/>
    <property type="molecule type" value="Genomic_DNA"/>
</dbReference>
<sequence>MKLKHLIFTGALVVLTLFACQKEEPIAEPTCPECWDCEMVCIDLQCECPEGSIENWFEAWGPLEDSMSPRKFCIEPNLKTFIAELEPIGCLDTFAITFTQEPLTEIDSFSNQNGPGAATSFKVERPDRIRPEEVDYTLFYNEVGALELYFFQFPPNTGGEQFRFENCTDFDANGERIGFAVPSFQGVFIHPDTIRGQLIFSGYGTFEYLDSLHVELDLIRTVPYEED</sequence>
<reference evidence="1 2" key="1">
    <citation type="journal article" date="2014" name="Int. J. Syst. Evol. Microbiol.">
        <title>Phaeodactylibacter xiamenensis gen. nov., sp. nov., a member of the family Saprospiraceae isolated from the marine alga Phaeodactylum tricornutum.</title>
        <authorList>
            <person name="Chen Z.Jr."/>
            <person name="Lei X."/>
            <person name="Lai Q."/>
            <person name="Li Y."/>
            <person name="Zhang B."/>
            <person name="Zhang J."/>
            <person name="Zhang H."/>
            <person name="Yang L."/>
            <person name="Zheng W."/>
            <person name="Tian Y."/>
            <person name="Yu Z."/>
            <person name="Xu H.Jr."/>
            <person name="Zheng T."/>
        </authorList>
    </citation>
    <scope>NUCLEOTIDE SEQUENCE [LARGE SCALE GENOMIC DNA]</scope>
    <source>
        <strain evidence="1 2">KD52</strain>
    </source>
</reference>
<dbReference type="RefSeq" id="WP_044229706.1">
    <property type="nucleotide sequence ID" value="NZ_JBKAGJ010000032.1"/>
</dbReference>
<organism evidence="1 2">
    <name type="scientific">Phaeodactylibacter xiamenensis</name>
    <dbReference type="NCBI Taxonomy" id="1524460"/>
    <lineage>
        <taxon>Bacteria</taxon>
        <taxon>Pseudomonadati</taxon>
        <taxon>Bacteroidota</taxon>
        <taxon>Saprospiria</taxon>
        <taxon>Saprospirales</taxon>
        <taxon>Haliscomenobacteraceae</taxon>
        <taxon>Phaeodactylibacter</taxon>
    </lineage>
</organism>
<dbReference type="AlphaFoldDB" id="A0A098RZL5"/>
<evidence type="ECO:0000313" key="1">
    <source>
        <dbReference type="EMBL" id="KGE85013.1"/>
    </source>
</evidence>
<evidence type="ECO:0008006" key="3">
    <source>
        <dbReference type="Google" id="ProtNLM"/>
    </source>
</evidence>